<dbReference type="InterPro" id="IPR000182">
    <property type="entry name" value="GNAT_dom"/>
</dbReference>
<dbReference type="Pfam" id="PF13302">
    <property type="entry name" value="Acetyltransf_3"/>
    <property type="match status" value="1"/>
</dbReference>
<sequence length="179" mass="21050">MIYFETSRLQFRDWEESDLEPLRSLNEDEHVMRYFPKTLSTEETNRFYQSIIAEFKECGFGLYAVEVKETKDFIGFIGFHRATFESDFTPCIEIGWRLKKEAWGIGYATEGATACLQYGFNNLGFNDVYSFTAHVNAPSKNVMIKTGMNFVKMFHHPRIEKDSPLSKHVLFHKQQQQFR</sequence>
<dbReference type="Proteomes" id="UP000618579">
    <property type="component" value="Unassembled WGS sequence"/>
</dbReference>
<evidence type="ECO:0000313" key="2">
    <source>
        <dbReference type="EMBL" id="NOU98679.1"/>
    </source>
</evidence>
<organism evidence="2 3">
    <name type="scientific">Paenibacillus planticolens</name>
    <dbReference type="NCBI Taxonomy" id="2654976"/>
    <lineage>
        <taxon>Bacteria</taxon>
        <taxon>Bacillati</taxon>
        <taxon>Bacillota</taxon>
        <taxon>Bacilli</taxon>
        <taxon>Bacillales</taxon>
        <taxon>Paenibacillaceae</taxon>
        <taxon>Paenibacillus</taxon>
    </lineage>
</organism>
<feature type="domain" description="N-acetyltransferase" evidence="1">
    <location>
        <begin position="8"/>
        <end position="148"/>
    </location>
</feature>
<reference evidence="2 3" key="1">
    <citation type="submission" date="2019-10" db="EMBL/GenBank/DDBJ databases">
        <title>Description of Paenibacillus pedi sp. nov.</title>
        <authorList>
            <person name="Carlier A."/>
            <person name="Qi S."/>
        </authorList>
    </citation>
    <scope>NUCLEOTIDE SEQUENCE [LARGE SCALE GENOMIC DNA]</scope>
    <source>
        <strain evidence="2 3">LMG 31457</strain>
    </source>
</reference>
<dbReference type="InterPro" id="IPR016181">
    <property type="entry name" value="Acyl_CoA_acyltransferase"/>
</dbReference>
<dbReference type="Gene3D" id="3.40.630.30">
    <property type="match status" value="1"/>
</dbReference>
<proteinExistence type="predicted"/>
<protein>
    <submittedName>
        <fullName evidence="2">GNAT family N-acetyltransferase</fullName>
    </submittedName>
</protein>
<dbReference type="PANTHER" id="PTHR43792:SF1">
    <property type="entry name" value="N-ACETYLTRANSFERASE DOMAIN-CONTAINING PROTEIN"/>
    <property type="match status" value="1"/>
</dbReference>
<evidence type="ECO:0000259" key="1">
    <source>
        <dbReference type="Pfam" id="PF13302"/>
    </source>
</evidence>
<dbReference type="EMBL" id="WHNZ01000007">
    <property type="protein sequence ID" value="NOU98679.1"/>
    <property type="molecule type" value="Genomic_DNA"/>
</dbReference>
<accession>A0ABX1ZJ60</accession>
<dbReference type="RefSeq" id="WP_171681559.1">
    <property type="nucleotide sequence ID" value="NZ_WHNZ01000007.1"/>
</dbReference>
<keyword evidence="3" id="KW-1185">Reference proteome</keyword>
<gene>
    <name evidence="2" type="ORF">GC097_01385</name>
</gene>
<name>A0ABX1ZJ60_9BACL</name>
<evidence type="ECO:0000313" key="3">
    <source>
        <dbReference type="Proteomes" id="UP000618579"/>
    </source>
</evidence>
<comment type="caution">
    <text evidence="2">The sequence shown here is derived from an EMBL/GenBank/DDBJ whole genome shotgun (WGS) entry which is preliminary data.</text>
</comment>
<dbReference type="PANTHER" id="PTHR43792">
    <property type="entry name" value="GNAT FAMILY, PUTATIVE (AFU_ORTHOLOGUE AFUA_3G00765)-RELATED-RELATED"/>
    <property type="match status" value="1"/>
</dbReference>
<dbReference type="InterPro" id="IPR051531">
    <property type="entry name" value="N-acetyltransferase"/>
</dbReference>
<dbReference type="SUPFAM" id="SSF55729">
    <property type="entry name" value="Acyl-CoA N-acyltransferases (Nat)"/>
    <property type="match status" value="1"/>
</dbReference>